<dbReference type="Pfam" id="PF11233">
    <property type="entry name" value="DUF3035"/>
    <property type="match status" value="1"/>
</dbReference>
<evidence type="ECO:0000313" key="3">
    <source>
        <dbReference type="Proteomes" id="UP000431269"/>
    </source>
</evidence>
<evidence type="ECO:0008006" key="4">
    <source>
        <dbReference type="Google" id="ProtNLM"/>
    </source>
</evidence>
<protein>
    <recommendedName>
        <fullName evidence="4">Beta-barrel assembly machine subunit BamF</fullName>
    </recommendedName>
</protein>
<name>A0A6I6MLW9_9CAUL</name>
<dbReference type="KEGG" id="tsv:DSM104635_01114"/>
<dbReference type="RefSeq" id="WP_158765250.1">
    <property type="nucleotide sequence ID" value="NZ_CP047045.1"/>
</dbReference>
<keyword evidence="1" id="KW-0732">Signal</keyword>
<dbReference type="PROSITE" id="PS51257">
    <property type="entry name" value="PROKAR_LIPOPROTEIN"/>
    <property type="match status" value="1"/>
</dbReference>
<dbReference type="EMBL" id="CP047045">
    <property type="protein sequence ID" value="QGZ94298.1"/>
    <property type="molecule type" value="Genomic_DNA"/>
</dbReference>
<gene>
    <name evidence="2" type="ORF">DSM104635_01114</name>
</gene>
<dbReference type="InterPro" id="IPR021395">
    <property type="entry name" value="DUF3035"/>
</dbReference>
<feature type="chain" id="PRO_5026321005" description="Beta-barrel assembly machine subunit BamF" evidence="1">
    <location>
        <begin position="19"/>
        <end position="179"/>
    </location>
</feature>
<dbReference type="AlphaFoldDB" id="A0A6I6MLW9"/>
<feature type="signal peptide" evidence="1">
    <location>
        <begin position="1"/>
        <end position="18"/>
    </location>
</feature>
<dbReference type="Proteomes" id="UP000431269">
    <property type="component" value="Chromosome"/>
</dbReference>
<sequence length="179" mass="18380">MNKPIAMVAMLAAAAATTGCGTISRAIGAGKNSPDEFRVVTSAPLTLPPDYSLRPPRPGEARPQELAPGDEARAALFGADVAASATQGERTLVTNAGAEAVDPNIRDTIDYEAQGLVRRDEGFVNRVLSFGGAGSANVPIDPNAEARRLGDEEQIRRATGGGQVTIARGGGNTTKLPGT</sequence>
<evidence type="ECO:0000313" key="2">
    <source>
        <dbReference type="EMBL" id="QGZ94298.1"/>
    </source>
</evidence>
<evidence type="ECO:0000256" key="1">
    <source>
        <dbReference type="SAM" id="SignalP"/>
    </source>
</evidence>
<organism evidence="2 3">
    <name type="scientific">Terricaulis silvestris</name>
    <dbReference type="NCBI Taxonomy" id="2686094"/>
    <lineage>
        <taxon>Bacteria</taxon>
        <taxon>Pseudomonadati</taxon>
        <taxon>Pseudomonadota</taxon>
        <taxon>Alphaproteobacteria</taxon>
        <taxon>Caulobacterales</taxon>
        <taxon>Caulobacteraceae</taxon>
        <taxon>Terricaulis</taxon>
    </lineage>
</organism>
<reference evidence="3" key="1">
    <citation type="submission" date="2019-12" db="EMBL/GenBank/DDBJ databases">
        <title>Complete genome of Terracaulis silvestris 0127_4.</title>
        <authorList>
            <person name="Vieira S."/>
            <person name="Riedel T."/>
            <person name="Sproer C."/>
            <person name="Pascual J."/>
            <person name="Boedeker C."/>
            <person name="Overmann J."/>
        </authorList>
    </citation>
    <scope>NUCLEOTIDE SEQUENCE [LARGE SCALE GENOMIC DNA]</scope>
    <source>
        <strain evidence="3">0127_4</strain>
    </source>
</reference>
<accession>A0A6I6MLW9</accession>
<proteinExistence type="predicted"/>
<keyword evidence="3" id="KW-1185">Reference proteome</keyword>